<feature type="compositionally biased region" description="Low complexity" evidence="1">
    <location>
        <begin position="58"/>
        <end position="69"/>
    </location>
</feature>
<protein>
    <submittedName>
        <fullName evidence="2">Uncharacterized protein</fullName>
    </submittedName>
</protein>
<reference evidence="3" key="1">
    <citation type="submission" date="2016-10" db="EMBL/GenBank/DDBJ databases">
        <authorList>
            <person name="Varghese N."/>
            <person name="Submissions S."/>
        </authorList>
    </citation>
    <scope>NUCLEOTIDE SEQUENCE [LARGE SCALE GENOMIC DNA]</scope>
    <source>
        <strain evidence="3">DSM 45237</strain>
    </source>
</reference>
<evidence type="ECO:0000313" key="3">
    <source>
        <dbReference type="Proteomes" id="UP000181980"/>
    </source>
</evidence>
<evidence type="ECO:0000313" key="2">
    <source>
        <dbReference type="EMBL" id="SEF13477.1"/>
    </source>
</evidence>
<dbReference type="Proteomes" id="UP000181980">
    <property type="component" value="Unassembled WGS sequence"/>
</dbReference>
<feature type="region of interest" description="Disordered" evidence="1">
    <location>
        <begin position="1"/>
        <end position="85"/>
    </location>
</feature>
<gene>
    <name evidence="2" type="ORF">SAMN04488561_4396</name>
</gene>
<dbReference type="STRING" id="561176.SAMN04488561_4396"/>
<sequence length="141" mass="14952">MSRVAHAFHGPVTAVAPHARPDRPLDVVMPGRKPDSPDADPWRHDPAAGHPRAGSPTAGAPLKAGPLAAVPTADPRLSATVHGEHHTGLLRVRLTGDGGEVGEYDLDVEQALHLAQRLRDAAAAMREFHSERTFGPGRVSR</sequence>
<dbReference type="EMBL" id="FNUC01000004">
    <property type="protein sequence ID" value="SEF13477.1"/>
    <property type="molecule type" value="Genomic_DNA"/>
</dbReference>
<organism evidence="2 3">
    <name type="scientific">Jiangella alba</name>
    <dbReference type="NCBI Taxonomy" id="561176"/>
    <lineage>
        <taxon>Bacteria</taxon>
        <taxon>Bacillati</taxon>
        <taxon>Actinomycetota</taxon>
        <taxon>Actinomycetes</taxon>
        <taxon>Jiangellales</taxon>
        <taxon>Jiangellaceae</taxon>
        <taxon>Jiangella</taxon>
    </lineage>
</organism>
<feature type="compositionally biased region" description="Basic and acidic residues" evidence="1">
    <location>
        <begin position="32"/>
        <end position="47"/>
    </location>
</feature>
<dbReference type="OrthoDB" id="5187924at2"/>
<keyword evidence="3" id="KW-1185">Reference proteome</keyword>
<accession>A0A1H5PKG4</accession>
<dbReference type="AlphaFoldDB" id="A0A1H5PKG4"/>
<evidence type="ECO:0000256" key="1">
    <source>
        <dbReference type="SAM" id="MobiDB-lite"/>
    </source>
</evidence>
<name>A0A1H5PKG4_9ACTN</name>
<proteinExistence type="predicted"/>
<dbReference type="RefSeq" id="WP_141711439.1">
    <property type="nucleotide sequence ID" value="NZ_FNUC01000004.1"/>
</dbReference>